<keyword evidence="10 14" id="KW-0067">ATP-binding</keyword>
<evidence type="ECO:0000256" key="12">
    <source>
        <dbReference type="ARBA" id="ARBA00023012"/>
    </source>
</evidence>
<keyword evidence="12 14" id="KW-0902">Two-component regulatory system</keyword>
<evidence type="ECO:0000313" key="17">
    <source>
        <dbReference type="EMBL" id="CBA34755.1"/>
    </source>
</evidence>
<dbReference type="PROSITE" id="PS50109">
    <property type="entry name" value="HIS_KIN"/>
    <property type="match status" value="1"/>
</dbReference>
<keyword evidence="13 14" id="KW-0472">Membrane</keyword>
<evidence type="ECO:0000256" key="4">
    <source>
        <dbReference type="ARBA" id="ARBA00022519"/>
    </source>
</evidence>
<dbReference type="Proteomes" id="UP000002069">
    <property type="component" value="Plasmid pCTU3"/>
</dbReference>
<dbReference type="SUPFAM" id="SSF47384">
    <property type="entry name" value="Homodimeric domain of signal transducing histidine kinase"/>
    <property type="match status" value="1"/>
</dbReference>
<proteinExistence type="predicted"/>
<dbReference type="GO" id="GO:0000155">
    <property type="term" value="F:phosphorelay sensor kinase activity"/>
    <property type="evidence" value="ECO:0007669"/>
    <property type="project" value="InterPro"/>
</dbReference>
<evidence type="ECO:0000259" key="15">
    <source>
        <dbReference type="PROSITE" id="PS50109"/>
    </source>
</evidence>
<feature type="domain" description="HAMP" evidence="16">
    <location>
        <begin position="201"/>
        <end position="254"/>
    </location>
</feature>
<evidence type="ECO:0000256" key="10">
    <source>
        <dbReference type="ARBA" id="ARBA00022840"/>
    </source>
</evidence>
<dbReference type="InterPro" id="IPR036097">
    <property type="entry name" value="HisK_dim/P_sf"/>
</dbReference>
<feature type="transmembrane region" description="Helical" evidence="14">
    <location>
        <begin position="21"/>
        <end position="46"/>
    </location>
</feature>
<keyword evidence="11 14" id="KW-1133">Transmembrane helix</keyword>
<sequence>MCPGDQRRVRFKISLTTRLSLIFSAVMLTVWWLSSFILISTLNGYFDNQDRDFLTGKLQLTEEFLKTETFRNKTDIKSLSEKINDAMVGHNGLFISIKNMENEKIVELYAKNSVVPAVLLNKSGDILDYMIQTEENNTVYRSISRRVAVTPEQGKSKHVIITVATDTGYHTLFMDKLSTWLFWFNIGLVFISVFLGWLTTRIGLKPLREMTSLASSMTVHSLDQRLNPDLAPPEISETMQEFNNMFDRLEGAFRKLSDFSSDIAHELRTPVSNLMMQTQFALAKERDVSHYREILFANLEELKRLSRMTSDMLFLARSEHGLLRLDKHDVDLAAELNELRELFEPLADETGKTITVEGEGVVAGDSDMLRRAFSNLLSNAIKYSPDNTCTAIHLERDSDCVNVMITNTMSGQVPANLERLFDRFYRADSSRFYNTEGAGLGLSITRSIIHAHGGELSAEQQGREIVFSVRLLMD</sequence>
<dbReference type="KEGG" id="ctu:Ctu_3p00500"/>
<evidence type="ECO:0000256" key="14">
    <source>
        <dbReference type="RuleBase" id="RU364088"/>
    </source>
</evidence>
<evidence type="ECO:0000256" key="11">
    <source>
        <dbReference type="ARBA" id="ARBA00022989"/>
    </source>
</evidence>
<dbReference type="Gene3D" id="6.10.340.10">
    <property type="match status" value="1"/>
</dbReference>
<keyword evidence="9 14" id="KW-0418">Kinase</keyword>
<dbReference type="Gene3D" id="1.10.287.130">
    <property type="match status" value="1"/>
</dbReference>
<dbReference type="SMART" id="SM00387">
    <property type="entry name" value="HATPase_c"/>
    <property type="match status" value="1"/>
</dbReference>
<keyword evidence="7 14" id="KW-0812">Transmembrane</keyword>
<dbReference type="CDD" id="cd00082">
    <property type="entry name" value="HisKA"/>
    <property type="match status" value="1"/>
</dbReference>
<dbReference type="NCBIfam" id="TIGR01386">
    <property type="entry name" value="cztS_silS_copS"/>
    <property type="match status" value="1"/>
</dbReference>
<dbReference type="InterPro" id="IPR003660">
    <property type="entry name" value="HAMP_dom"/>
</dbReference>
<gene>
    <name evidence="17" type="primary">pcoS</name>
    <name evidence="17" type="ordered locus">Ctu_3p00500</name>
</gene>
<dbReference type="InterPro" id="IPR003661">
    <property type="entry name" value="HisK_dim/P_dom"/>
</dbReference>
<evidence type="ECO:0000259" key="16">
    <source>
        <dbReference type="PROSITE" id="PS50885"/>
    </source>
</evidence>
<dbReference type="CDD" id="cd06225">
    <property type="entry name" value="HAMP"/>
    <property type="match status" value="1"/>
</dbReference>
<evidence type="ECO:0000256" key="9">
    <source>
        <dbReference type="ARBA" id="ARBA00022777"/>
    </source>
</evidence>
<reference evidence="18" key="2">
    <citation type="journal article" date="2011" name="J. Bacteriol.">
        <title>Complete genome sequence of Cronobacter turicensis LMG 23827, a food-borne pathogen causing deaths in neonates.</title>
        <authorList>
            <person name="Stephan R."/>
            <person name="Lehner A."/>
            <person name="Tischler P."/>
            <person name="Rattei T."/>
        </authorList>
    </citation>
    <scope>NUCLEOTIDE SEQUENCE [LARGE SCALE GENOMIC DNA]</scope>
    <source>
        <strain evidence="18">DSM 18703 / CCUG 55852 / LMG 23827 / z3032</strain>
    </source>
</reference>
<dbReference type="HOGENOM" id="CLU_000445_89_6_6"/>
<dbReference type="PRINTS" id="PR00344">
    <property type="entry name" value="BCTRLSENSOR"/>
</dbReference>
<geneLocation type="plasmid" evidence="17 18">
    <name>pCTU3</name>
</geneLocation>
<evidence type="ECO:0000256" key="13">
    <source>
        <dbReference type="ARBA" id="ARBA00023136"/>
    </source>
</evidence>
<dbReference type="InterPro" id="IPR048590">
    <property type="entry name" value="CusS-like_sensor"/>
</dbReference>
<feature type="domain" description="Histidine kinase" evidence="15">
    <location>
        <begin position="262"/>
        <end position="474"/>
    </location>
</feature>
<evidence type="ECO:0000313" key="18">
    <source>
        <dbReference type="Proteomes" id="UP000002069"/>
    </source>
</evidence>
<dbReference type="Pfam" id="PF00512">
    <property type="entry name" value="HisKA"/>
    <property type="match status" value="1"/>
</dbReference>
<evidence type="ECO:0000256" key="8">
    <source>
        <dbReference type="ARBA" id="ARBA00022741"/>
    </source>
</evidence>
<feature type="transmembrane region" description="Helical" evidence="14">
    <location>
        <begin position="180"/>
        <end position="200"/>
    </location>
</feature>
<name>C9Y5W0_CROTZ</name>
<keyword evidence="6 14" id="KW-0808">Transferase</keyword>
<evidence type="ECO:0000256" key="6">
    <source>
        <dbReference type="ARBA" id="ARBA00022679"/>
    </source>
</evidence>
<keyword evidence="8 14" id="KW-0547">Nucleotide-binding</keyword>
<keyword evidence="5" id="KW-0597">Phosphoprotein</keyword>
<dbReference type="GO" id="GO:0005524">
    <property type="term" value="F:ATP binding"/>
    <property type="evidence" value="ECO:0007669"/>
    <property type="project" value="UniProtKB-KW"/>
</dbReference>
<dbReference type="InterPro" id="IPR006290">
    <property type="entry name" value="CztS_silS_copS"/>
</dbReference>
<dbReference type="EC" id="2.7.13.3" evidence="14"/>
<protein>
    <recommendedName>
        <fullName evidence="14">Sensor protein</fullName>
        <ecNumber evidence="14">2.7.13.3</ecNumber>
    </recommendedName>
</protein>
<dbReference type="EMBL" id="FN543096">
    <property type="protein sequence ID" value="CBA34755.1"/>
    <property type="molecule type" value="Genomic_DNA"/>
</dbReference>
<dbReference type="InterPro" id="IPR005467">
    <property type="entry name" value="His_kinase_dom"/>
</dbReference>
<accession>C9Y5W0</accession>
<evidence type="ECO:0000256" key="1">
    <source>
        <dbReference type="ARBA" id="ARBA00000085"/>
    </source>
</evidence>
<dbReference type="SMART" id="SM00388">
    <property type="entry name" value="HisKA"/>
    <property type="match status" value="1"/>
</dbReference>
<keyword evidence="4 14" id="KW-0997">Cell inner membrane</keyword>
<evidence type="ECO:0000256" key="3">
    <source>
        <dbReference type="ARBA" id="ARBA00022475"/>
    </source>
</evidence>
<dbReference type="PROSITE" id="PS50885">
    <property type="entry name" value="HAMP"/>
    <property type="match status" value="1"/>
</dbReference>
<comment type="catalytic activity">
    <reaction evidence="1 14">
        <text>ATP + protein L-histidine = ADP + protein N-phospho-L-histidine.</text>
        <dbReference type="EC" id="2.7.13.3"/>
    </reaction>
</comment>
<dbReference type="SUPFAM" id="SSF55874">
    <property type="entry name" value="ATPase domain of HSP90 chaperone/DNA topoisomerase II/histidine kinase"/>
    <property type="match status" value="1"/>
</dbReference>
<dbReference type="Pfam" id="PF00672">
    <property type="entry name" value="HAMP"/>
    <property type="match status" value="1"/>
</dbReference>
<dbReference type="Pfam" id="PF02518">
    <property type="entry name" value="HATPase_c"/>
    <property type="match status" value="1"/>
</dbReference>
<keyword evidence="3 14" id="KW-1003">Cell membrane</keyword>
<dbReference type="PANTHER" id="PTHR45436">
    <property type="entry name" value="SENSOR HISTIDINE KINASE YKOH"/>
    <property type="match status" value="1"/>
</dbReference>
<dbReference type="Gene3D" id="3.30.565.10">
    <property type="entry name" value="Histidine kinase-like ATPase, C-terminal domain"/>
    <property type="match status" value="1"/>
</dbReference>
<dbReference type="InterPro" id="IPR050428">
    <property type="entry name" value="TCS_sensor_his_kinase"/>
</dbReference>
<dbReference type="PANTHER" id="PTHR45436:SF15">
    <property type="entry name" value="SENSOR HISTIDINE KINASE CUSS"/>
    <property type="match status" value="1"/>
</dbReference>
<dbReference type="SMART" id="SM00304">
    <property type="entry name" value="HAMP"/>
    <property type="match status" value="1"/>
</dbReference>
<evidence type="ECO:0000256" key="5">
    <source>
        <dbReference type="ARBA" id="ARBA00022553"/>
    </source>
</evidence>
<comment type="subcellular location">
    <subcellularLocation>
        <location evidence="2">Cell inner membrane</location>
        <topology evidence="2">Multi-pass membrane protein</topology>
    </subcellularLocation>
</comment>
<dbReference type="PATRIC" id="fig|693216.3.peg.4152"/>
<evidence type="ECO:0000256" key="7">
    <source>
        <dbReference type="ARBA" id="ARBA00022692"/>
    </source>
</evidence>
<keyword evidence="18" id="KW-1185">Reference proteome</keyword>
<dbReference type="GO" id="GO:0005886">
    <property type="term" value="C:plasma membrane"/>
    <property type="evidence" value="ECO:0007669"/>
    <property type="project" value="UniProtKB-SubCell"/>
</dbReference>
<organism evidence="17 18">
    <name type="scientific">Cronobacter turicensis (strain DSM 18703 / CCUG 55852 / LMG 23827 / z3032)</name>
    <dbReference type="NCBI Taxonomy" id="693216"/>
    <lineage>
        <taxon>Bacteria</taxon>
        <taxon>Pseudomonadati</taxon>
        <taxon>Pseudomonadota</taxon>
        <taxon>Gammaproteobacteria</taxon>
        <taxon>Enterobacterales</taxon>
        <taxon>Enterobacteriaceae</taxon>
        <taxon>Cronobacter</taxon>
    </lineage>
</organism>
<dbReference type="AlphaFoldDB" id="C9Y5W0"/>
<dbReference type="InterPro" id="IPR036890">
    <property type="entry name" value="HATPase_C_sf"/>
</dbReference>
<reference evidence="17 18" key="1">
    <citation type="journal article" date="2010" name="J. Bacteriol.">
        <title>Complete Genome Sequence of Cronobacter turicensis LMG 23827, a foodborne pathogen causing deaths in neonates.</title>
        <authorList>
            <person name="Stephan R."/>
            <person name="Lehner A."/>
            <person name="Tischler P."/>
            <person name="Rattei T."/>
        </authorList>
    </citation>
    <scope>NUCLEOTIDE SEQUENCE [LARGE SCALE GENOMIC DNA]</scope>
    <source>
        <strain evidence="18">DSM 18703 / CCUG 55852 / LMG 23827 / z3032</strain>
        <plasmid evidence="17 18">pCTU3</plasmid>
    </source>
</reference>
<keyword evidence="17" id="KW-0614">Plasmid</keyword>
<dbReference type="InterPro" id="IPR003594">
    <property type="entry name" value="HATPase_dom"/>
</dbReference>
<dbReference type="Pfam" id="PF21085">
    <property type="entry name" value="CusS"/>
    <property type="match status" value="1"/>
</dbReference>
<comment type="function">
    <text evidence="14">Member of a two-component regulatory system.</text>
</comment>
<dbReference type="InterPro" id="IPR004358">
    <property type="entry name" value="Sig_transdc_His_kin-like_C"/>
</dbReference>
<evidence type="ECO:0000256" key="2">
    <source>
        <dbReference type="ARBA" id="ARBA00004429"/>
    </source>
</evidence>